<evidence type="ECO:0000256" key="7">
    <source>
        <dbReference type="ARBA" id="ARBA00023224"/>
    </source>
</evidence>
<organism evidence="9 10">
    <name type="scientific">Molorchus minor</name>
    <dbReference type="NCBI Taxonomy" id="1323400"/>
    <lineage>
        <taxon>Eukaryota</taxon>
        <taxon>Metazoa</taxon>
        <taxon>Ecdysozoa</taxon>
        <taxon>Arthropoda</taxon>
        <taxon>Hexapoda</taxon>
        <taxon>Insecta</taxon>
        <taxon>Pterygota</taxon>
        <taxon>Neoptera</taxon>
        <taxon>Endopterygota</taxon>
        <taxon>Coleoptera</taxon>
        <taxon>Polyphaga</taxon>
        <taxon>Cucujiformia</taxon>
        <taxon>Chrysomeloidea</taxon>
        <taxon>Cerambycidae</taxon>
        <taxon>Lamiinae</taxon>
        <taxon>Monochamini</taxon>
        <taxon>Molorchus</taxon>
    </lineage>
</organism>
<keyword evidence="8" id="KW-0472">Membrane</keyword>
<keyword evidence="8" id="KW-0812">Transmembrane</keyword>
<dbReference type="Proteomes" id="UP001162164">
    <property type="component" value="Unassembled WGS sequence"/>
</dbReference>
<dbReference type="EMBL" id="JAPWTJ010000070">
    <property type="protein sequence ID" value="KAJ8983539.1"/>
    <property type="molecule type" value="Genomic_DNA"/>
</dbReference>
<keyword evidence="6" id="KW-0325">Glycoprotein</keyword>
<comment type="subcellular location">
    <subcellularLocation>
        <location evidence="1">Cell membrane</location>
        <topology evidence="1">Multi-pass membrane protein</topology>
    </subcellularLocation>
</comment>
<feature type="transmembrane region" description="Helical" evidence="8">
    <location>
        <begin position="56"/>
        <end position="73"/>
    </location>
</feature>
<dbReference type="PANTHER" id="PTHR32546:SF16">
    <property type="entry name" value="G-PROTEIN COUPLED RECEPTOR CG31760-RELATED"/>
    <property type="match status" value="1"/>
</dbReference>
<evidence type="ECO:0000256" key="5">
    <source>
        <dbReference type="ARBA" id="ARBA00023170"/>
    </source>
</evidence>
<evidence type="ECO:0000256" key="6">
    <source>
        <dbReference type="ARBA" id="ARBA00023180"/>
    </source>
</evidence>
<reference evidence="9" key="1">
    <citation type="journal article" date="2023" name="Insect Mol. Biol.">
        <title>Genome sequencing provides insights into the evolution of gene families encoding plant cell wall-degrading enzymes in longhorned beetles.</title>
        <authorList>
            <person name="Shin N.R."/>
            <person name="Okamura Y."/>
            <person name="Kirsch R."/>
            <person name="Pauchet Y."/>
        </authorList>
    </citation>
    <scope>NUCLEOTIDE SEQUENCE</scope>
    <source>
        <strain evidence="9">MMC_N1</strain>
    </source>
</reference>
<name>A0ABQ9JZK2_9CUCU</name>
<keyword evidence="8" id="KW-1133">Transmembrane helix</keyword>
<accession>A0ABQ9JZK2</accession>
<keyword evidence="10" id="KW-1185">Reference proteome</keyword>
<comment type="caution">
    <text evidence="9">The sequence shown here is derived from an EMBL/GenBank/DDBJ whole genome shotgun (WGS) entry which is preliminary data.</text>
</comment>
<protein>
    <submittedName>
        <fullName evidence="9">Uncharacterized protein</fullName>
    </submittedName>
</protein>
<comment type="similarity">
    <text evidence="2">Belongs to the G-protein coupled receptor 3 family.</text>
</comment>
<keyword evidence="4" id="KW-0297">G-protein coupled receptor</keyword>
<evidence type="ECO:0000256" key="3">
    <source>
        <dbReference type="ARBA" id="ARBA00022475"/>
    </source>
</evidence>
<evidence type="ECO:0000313" key="9">
    <source>
        <dbReference type="EMBL" id="KAJ8983539.1"/>
    </source>
</evidence>
<feature type="non-terminal residue" evidence="9">
    <location>
        <position position="74"/>
    </location>
</feature>
<evidence type="ECO:0000256" key="8">
    <source>
        <dbReference type="SAM" id="Phobius"/>
    </source>
</evidence>
<sequence>MIPRVINNIPKLVEIGEVITEIWRGAMKREVLFLAWGIRVCYNVRNAESLYNEARLISYAIYNIAIVNIMMIAF</sequence>
<dbReference type="InterPro" id="IPR043458">
    <property type="entry name" value="GPR158/179"/>
</dbReference>
<keyword evidence="3" id="KW-1003">Cell membrane</keyword>
<evidence type="ECO:0000313" key="10">
    <source>
        <dbReference type="Proteomes" id="UP001162164"/>
    </source>
</evidence>
<keyword evidence="5" id="KW-0675">Receptor</keyword>
<evidence type="ECO:0000256" key="2">
    <source>
        <dbReference type="ARBA" id="ARBA00007242"/>
    </source>
</evidence>
<dbReference type="PANTHER" id="PTHR32546">
    <property type="entry name" value="G-PROTEIN COUPLED RECEPTOR 158-RELATED"/>
    <property type="match status" value="1"/>
</dbReference>
<evidence type="ECO:0000256" key="1">
    <source>
        <dbReference type="ARBA" id="ARBA00004651"/>
    </source>
</evidence>
<gene>
    <name evidence="9" type="ORF">NQ317_006584</name>
</gene>
<keyword evidence="7" id="KW-0807">Transducer</keyword>
<proteinExistence type="inferred from homology"/>
<evidence type="ECO:0000256" key="4">
    <source>
        <dbReference type="ARBA" id="ARBA00023040"/>
    </source>
</evidence>